<evidence type="ECO:0000313" key="11">
    <source>
        <dbReference type="Proteomes" id="UP000002051"/>
    </source>
</evidence>
<keyword evidence="11" id="KW-1185">Reference proteome</keyword>
<dbReference type="eggNOG" id="ENOG502QWBY">
    <property type="taxonomic scope" value="Eukaryota"/>
</dbReference>
<dbReference type="OrthoDB" id="690068at2759"/>
<feature type="compositionally biased region" description="Polar residues" evidence="6">
    <location>
        <begin position="134"/>
        <end position="147"/>
    </location>
</feature>
<dbReference type="SUPFAM" id="SSF47459">
    <property type="entry name" value="HLH, helix-loop-helix DNA-binding domain"/>
    <property type="match status" value="1"/>
</dbReference>
<dbReference type="Proteomes" id="UP000002051">
    <property type="component" value="Chromosome 4"/>
</dbReference>
<evidence type="ECO:0000256" key="4">
    <source>
        <dbReference type="ARBA" id="ARBA00023242"/>
    </source>
</evidence>
<dbReference type="STRING" id="3880.G7JFR3"/>
<dbReference type="HOGENOM" id="CLU_046481_1_0_1"/>
<dbReference type="SMART" id="SM00353">
    <property type="entry name" value="HLH"/>
    <property type="match status" value="1"/>
</dbReference>
<reference evidence="12" key="4">
    <citation type="journal article" date="2018" name="Nat. Plants">
        <title>Whole-genome landscape of Medicago truncatula symbiotic genes.</title>
        <authorList>
            <person name="Pecrix Y."/>
            <person name="Staton S.E."/>
            <person name="Sallet E."/>
            <person name="Lelandais-Briere C."/>
            <person name="Moreau S."/>
            <person name="Carrere S."/>
            <person name="Blein T."/>
            <person name="Jardinaud M.F."/>
            <person name="Latrasse D."/>
            <person name="Zouine M."/>
            <person name="Zahm M."/>
            <person name="Kreplak J."/>
            <person name="Mayjonade B."/>
            <person name="Satge C."/>
            <person name="Perez M."/>
            <person name="Cauet S."/>
            <person name="Marande W."/>
            <person name="Chantry-Darmon C."/>
            <person name="Lopez-Roques C."/>
            <person name="Bouchez O."/>
            <person name="Berard A."/>
            <person name="Debelle F."/>
            <person name="Munos S."/>
            <person name="Bendahmane A."/>
            <person name="Berges H."/>
            <person name="Niebel A."/>
            <person name="Buitink J."/>
            <person name="Frugier F."/>
            <person name="Benhamed M."/>
            <person name="Crespi M."/>
            <person name="Gouzy J."/>
            <person name="Gamas P."/>
        </authorList>
    </citation>
    <scope>NUCLEOTIDE SEQUENCE [LARGE SCALE GENOMIC DNA]</scope>
    <source>
        <strain evidence="12">cv. Jemalong A17</strain>
    </source>
</reference>
<dbReference type="KEGG" id="mtr:11433932"/>
<evidence type="ECO:0000313" key="10">
    <source>
        <dbReference type="EnsemblPlants" id="AES86522"/>
    </source>
</evidence>
<keyword evidence="5" id="KW-0175">Coiled coil</keyword>
<dbReference type="InterPro" id="IPR036638">
    <property type="entry name" value="HLH_DNA-bd_sf"/>
</dbReference>
<keyword evidence="4" id="KW-0539">Nucleus</keyword>
<sequence length="331" mass="37218">MEESWENFHLDTELDCGDDYFIGDDFLQDILLQTPPQSLMYSESENNSVTVNVNGGVEFVGNMIKSNSSNSIVSQQHQPQEQEQEHGLKSKKVPRRSSSPKTYILSFDNSTMIPATPNYKNKRSHESNQKSEMKINQQNGVKRGRSSSQCIDHIMAERKRRQELSEKFIALSATIPGLSKTDKASILREAIDYVKQLKERVDELEKQDKNVGVTPVMVLRKPYSCGNNNYNEDTNSSETSCDGDCKNNILPEIEAKVIGKEVLIEIHCEKQNGIELKLFNHIENLQLFVTGSSVLPFGKSAISITIIAQMGGGYKVTVNDLVKSIRKVLLK</sequence>
<evidence type="ECO:0000256" key="5">
    <source>
        <dbReference type="SAM" id="Coils"/>
    </source>
</evidence>
<reference evidence="10" key="3">
    <citation type="submission" date="2015-04" db="UniProtKB">
        <authorList>
            <consortium name="EnsemblPlants"/>
        </authorList>
    </citation>
    <scope>IDENTIFICATION</scope>
    <source>
        <strain evidence="10">cv. Jemalong A17</strain>
    </source>
</reference>
<dbReference type="PANTHER" id="PTHR45959:SF8">
    <property type="entry name" value="PROTEIN, PUTATIVE-RELATED"/>
    <property type="match status" value="1"/>
</dbReference>
<dbReference type="EMBL" id="CM001220">
    <property type="protein sequence ID" value="AES86522.1"/>
    <property type="molecule type" value="Genomic_DNA"/>
</dbReference>
<dbReference type="EnsemblPlants" id="AES86522">
    <property type="protein sequence ID" value="AES86522"/>
    <property type="gene ID" value="MTR_4g009540"/>
</dbReference>
<feature type="compositionally biased region" description="Basic and acidic residues" evidence="6">
    <location>
        <begin position="124"/>
        <end position="133"/>
    </location>
</feature>
<evidence type="ECO:0000256" key="6">
    <source>
        <dbReference type="SAM" id="MobiDB-lite"/>
    </source>
</evidence>
<dbReference type="GO" id="GO:0003677">
    <property type="term" value="F:DNA binding"/>
    <property type="evidence" value="ECO:0007669"/>
    <property type="project" value="UniProtKB-KW"/>
</dbReference>
<evidence type="ECO:0000256" key="2">
    <source>
        <dbReference type="ARBA" id="ARBA00023015"/>
    </source>
</evidence>
<dbReference type="EMBL" id="PSQE01000004">
    <property type="protein sequence ID" value="RHN58471.1"/>
    <property type="molecule type" value="Genomic_DNA"/>
</dbReference>
<evidence type="ECO:0000313" key="12">
    <source>
        <dbReference type="Proteomes" id="UP000265566"/>
    </source>
</evidence>
<accession>G7JFR3</accession>
<keyword evidence="3" id="KW-0804">Transcription</keyword>
<reference evidence="9" key="5">
    <citation type="journal article" date="2018" name="Nat. Plants">
        <title>Whole-genome landscape of Medicago truncatula symbiotic genes.</title>
        <authorList>
            <person name="Pecrix Y."/>
            <person name="Gamas P."/>
            <person name="Carrere S."/>
        </authorList>
    </citation>
    <scope>NUCLEOTIDE SEQUENCE</scope>
    <source>
        <tissue evidence="9">Leaves</tissue>
    </source>
</reference>
<dbReference type="AlphaFoldDB" id="G7JFR3"/>
<dbReference type="PANTHER" id="PTHR45959">
    <property type="entry name" value="BHLH TRANSCRIPTION FACTOR"/>
    <property type="match status" value="1"/>
</dbReference>
<evidence type="ECO:0000256" key="3">
    <source>
        <dbReference type="ARBA" id="ARBA00023163"/>
    </source>
</evidence>
<dbReference type="GO" id="GO:0046983">
    <property type="term" value="F:protein dimerization activity"/>
    <property type="evidence" value="ECO:0007669"/>
    <property type="project" value="InterPro"/>
</dbReference>
<evidence type="ECO:0000256" key="1">
    <source>
        <dbReference type="ARBA" id="ARBA00004123"/>
    </source>
</evidence>
<name>G7JFR3_MEDTR</name>
<feature type="domain" description="BHLH" evidence="7">
    <location>
        <begin position="148"/>
        <end position="197"/>
    </location>
</feature>
<dbReference type="Gene3D" id="4.10.280.10">
    <property type="entry name" value="Helix-loop-helix DNA-binding domain"/>
    <property type="match status" value="1"/>
</dbReference>
<reference evidence="8 11" key="2">
    <citation type="journal article" date="2014" name="BMC Genomics">
        <title>An improved genome release (version Mt4.0) for the model legume Medicago truncatula.</title>
        <authorList>
            <person name="Tang H."/>
            <person name="Krishnakumar V."/>
            <person name="Bidwell S."/>
            <person name="Rosen B."/>
            <person name="Chan A."/>
            <person name="Zhou S."/>
            <person name="Gentzbittel L."/>
            <person name="Childs K.L."/>
            <person name="Yandell M."/>
            <person name="Gundlach H."/>
            <person name="Mayer K.F."/>
            <person name="Schwartz D.C."/>
            <person name="Town C.D."/>
        </authorList>
    </citation>
    <scope>GENOME REANNOTATION</scope>
    <source>
        <strain evidence="10 11">cv. Jemalong A17</strain>
    </source>
</reference>
<proteinExistence type="predicted"/>
<keyword evidence="8" id="KW-0238">DNA-binding</keyword>
<keyword evidence="2" id="KW-0805">Transcription regulation</keyword>
<dbReference type="GO" id="GO:0005634">
    <property type="term" value="C:nucleus"/>
    <property type="evidence" value="ECO:0007669"/>
    <property type="project" value="UniProtKB-SubCell"/>
</dbReference>
<dbReference type="Pfam" id="PF00010">
    <property type="entry name" value="HLH"/>
    <property type="match status" value="1"/>
</dbReference>
<comment type="subcellular location">
    <subcellularLocation>
        <location evidence="1">Nucleus</location>
    </subcellularLocation>
</comment>
<dbReference type="InterPro" id="IPR052610">
    <property type="entry name" value="bHLH_transcription_regulator"/>
</dbReference>
<reference evidence="8 11" key="1">
    <citation type="journal article" date="2011" name="Nature">
        <title>The Medicago genome provides insight into the evolution of rhizobial symbioses.</title>
        <authorList>
            <person name="Young N.D."/>
            <person name="Debelle F."/>
            <person name="Oldroyd G.E."/>
            <person name="Geurts R."/>
            <person name="Cannon S.B."/>
            <person name="Udvardi M.K."/>
            <person name="Benedito V.A."/>
            <person name="Mayer K.F."/>
            <person name="Gouzy J."/>
            <person name="Schoof H."/>
            <person name="Van de Peer Y."/>
            <person name="Proost S."/>
            <person name="Cook D.R."/>
            <person name="Meyers B.C."/>
            <person name="Spannagl M."/>
            <person name="Cheung F."/>
            <person name="De Mita S."/>
            <person name="Krishnakumar V."/>
            <person name="Gundlach H."/>
            <person name="Zhou S."/>
            <person name="Mudge J."/>
            <person name="Bharti A.K."/>
            <person name="Murray J.D."/>
            <person name="Naoumkina M.A."/>
            <person name="Rosen B."/>
            <person name="Silverstein K.A."/>
            <person name="Tang H."/>
            <person name="Rombauts S."/>
            <person name="Zhao P.X."/>
            <person name="Zhou P."/>
            <person name="Barbe V."/>
            <person name="Bardou P."/>
            <person name="Bechner M."/>
            <person name="Bellec A."/>
            <person name="Berger A."/>
            <person name="Berges H."/>
            <person name="Bidwell S."/>
            <person name="Bisseling T."/>
            <person name="Choisne N."/>
            <person name="Couloux A."/>
            <person name="Denny R."/>
            <person name="Deshpande S."/>
            <person name="Dai X."/>
            <person name="Doyle J.J."/>
            <person name="Dudez A.M."/>
            <person name="Farmer A.D."/>
            <person name="Fouteau S."/>
            <person name="Franken C."/>
            <person name="Gibelin C."/>
            <person name="Gish J."/>
            <person name="Goldstein S."/>
            <person name="Gonzalez A.J."/>
            <person name="Green P.J."/>
            <person name="Hallab A."/>
            <person name="Hartog M."/>
            <person name="Hua A."/>
            <person name="Humphray S.J."/>
            <person name="Jeong D.H."/>
            <person name="Jing Y."/>
            <person name="Jocker A."/>
            <person name="Kenton S.M."/>
            <person name="Kim D.J."/>
            <person name="Klee K."/>
            <person name="Lai H."/>
            <person name="Lang C."/>
            <person name="Lin S."/>
            <person name="Macmil S.L."/>
            <person name="Magdelenat G."/>
            <person name="Matthews L."/>
            <person name="McCorrison J."/>
            <person name="Monaghan E.L."/>
            <person name="Mun J.H."/>
            <person name="Najar F.Z."/>
            <person name="Nicholson C."/>
            <person name="Noirot C."/>
            <person name="O'Bleness M."/>
            <person name="Paule C.R."/>
            <person name="Poulain J."/>
            <person name="Prion F."/>
            <person name="Qin B."/>
            <person name="Qu C."/>
            <person name="Retzel E.F."/>
            <person name="Riddle C."/>
            <person name="Sallet E."/>
            <person name="Samain S."/>
            <person name="Samson N."/>
            <person name="Sanders I."/>
            <person name="Saurat O."/>
            <person name="Scarpelli C."/>
            <person name="Schiex T."/>
            <person name="Segurens B."/>
            <person name="Severin A.J."/>
            <person name="Sherrier D.J."/>
            <person name="Shi R."/>
            <person name="Sims S."/>
            <person name="Singer S.R."/>
            <person name="Sinharoy S."/>
            <person name="Sterck L."/>
            <person name="Viollet A."/>
            <person name="Wang B.B."/>
            <person name="Wang K."/>
            <person name="Wang M."/>
            <person name="Wang X."/>
            <person name="Warfsmann J."/>
            <person name="Weissenbach J."/>
            <person name="White D.D."/>
            <person name="White J.D."/>
            <person name="Wiley G.B."/>
            <person name="Wincker P."/>
            <person name="Xing Y."/>
            <person name="Yang L."/>
            <person name="Yao Z."/>
            <person name="Ying F."/>
            <person name="Zhai J."/>
            <person name="Zhou L."/>
            <person name="Zuber A."/>
            <person name="Denarie J."/>
            <person name="Dixon R.A."/>
            <person name="May G.D."/>
            <person name="Schwartz D.C."/>
            <person name="Rogers J."/>
            <person name="Quetier F."/>
            <person name="Town C.D."/>
            <person name="Roe B.A."/>
        </authorList>
    </citation>
    <scope>NUCLEOTIDE SEQUENCE [LARGE SCALE GENOMIC DNA]</scope>
    <source>
        <strain evidence="8">A17</strain>
        <strain evidence="10 11">cv. Jemalong A17</strain>
    </source>
</reference>
<dbReference type="ExpressionAtlas" id="G7JFR3">
    <property type="expression patterns" value="differential"/>
</dbReference>
<feature type="coiled-coil region" evidence="5">
    <location>
        <begin position="187"/>
        <end position="214"/>
    </location>
</feature>
<dbReference type="PROSITE" id="PS50888">
    <property type="entry name" value="BHLH"/>
    <property type="match status" value="1"/>
</dbReference>
<feature type="region of interest" description="Disordered" evidence="6">
    <location>
        <begin position="69"/>
        <end position="147"/>
    </location>
</feature>
<protein>
    <submittedName>
        <fullName evidence="8">Helix loop helix DNA-binding domain protein</fullName>
    </submittedName>
    <submittedName>
        <fullName evidence="9">Putative transcription factor bHLH family</fullName>
    </submittedName>
</protein>
<evidence type="ECO:0000313" key="8">
    <source>
        <dbReference type="EMBL" id="AES86522.1"/>
    </source>
</evidence>
<dbReference type="PaxDb" id="3880-AES86522"/>
<organism evidence="8 11">
    <name type="scientific">Medicago truncatula</name>
    <name type="common">Barrel medic</name>
    <name type="synonym">Medicago tribuloides</name>
    <dbReference type="NCBI Taxonomy" id="3880"/>
    <lineage>
        <taxon>Eukaryota</taxon>
        <taxon>Viridiplantae</taxon>
        <taxon>Streptophyta</taxon>
        <taxon>Embryophyta</taxon>
        <taxon>Tracheophyta</taxon>
        <taxon>Spermatophyta</taxon>
        <taxon>Magnoliopsida</taxon>
        <taxon>eudicotyledons</taxon>
        <taxon>Gunneridae</taxon>
        <taxon>Pentapetalae</taxon>
        <taxon>rosids</taxon>
        <taxon>fabids</taxon>
        <taxon>Fabales</taxon>
        <taxon>Fabaceae</taxon>
        <taxon>Papilionoideae</taxon>
        <taxon>50 kb inversion clade</taxon>
        <taxon>NPAAA clade</taxon>
        <taxon>Hologalegina</taxon>
        <taxon>IRL clade</taxon>
        <taxon>Trifolieae</taxon>
        <taxon>Medicago</taxon>
    </lineage>
</organism>
<evidence type="ECO:0000259" key="7">
    <source>
        <dbReference type="PROSITE" id="PS50888"/>
    </source>
</evidence>
<gene>
    <name evidence="10" type="primary">11433932</name>
    <name evidence="8" type="ordered locus">MTR_4g009540</name>
    <name evidence="9" type="ORF">MtrunA17_Chr4g0002801</name>
</gene>
<dbReference type="Proteomes" id="UP000265566">
    <property type="component" value="Chromosome 4"/>
</dbReference>
<evidence type="ECO:0000313" key="9">
    <source>
        <dbReference type="EMBL" id="RHN58471.1"/>
    </source>
</evidence>
<dbReference type="OMA" id="HESNQKS"/>
<dbReference type="Gramene" id="rna20388">
    <property type="protein sequence ID" value="RHN58471.1"/>
    <property type="gene ID" value="gene20388"/>
</dbReference>
<dbReference type="InterPro" id="IPR011598">
    <property type="entry name" value="bHLH_dom"/>
</dbReference>